<accession>A0ABD2WBM9</accession>
<dbReference type="Proteomes" id="UP001627154">
    <property type="component" value="Unassembled WGS sequence"/>
</dbReference>
<gene>
    <name evidence="1" type="ORF">TKK_014911</name>
</gene>
<name>A0ABD2WBM9_9HYME</name>
<evidence type="ECO:0000313" key="1">
    <source>
        <dbReference type="EMBL" id="KAL3390090.1"/>
    </source>
</evidence>
<reference evidence="1 2" key="1">
    <citation type="journal article" date="2024" name="bioRxiv">
        <title>A reference genome for Trichogramma kaykai: A tiny desert-dwelling parasitoid wasp with competing sex-ratio distorters.</title>
        <authorList>
            <person name="Culotta J."/>
            <person name="Lindsey A.R."/>
        </authorList>
    </citation>
    <scope>NUCLEOTIDE SEQUENCE [LARGE SCALE GENOMIC DNA]</scope>
    <source>
        <strain evidence="1 2">KSX58</strain>
    </source>
</reference>
<protein>
    <submittedName>
        <fullName evidence="1">Uncharacterized protein</fullName>
    </submittedName>
</protein>
<comment type="caution">
    <text evidence="1">The sequence shown here is derived from an EMBL/GenBank/DDBJ whole genome shotgun (WGS) entry which is preliminary data.</text>
</comment>
<sequence length="124" mass="14136">MYSRRIVKNPSSRSALVKALRVETKRLKIDLLRLFIKAYPSKTQTTYTIWLPIYASVYVCRRPYSSSRDRDRDGPGRARERDQQQPYVYVCRAAKIGKVSAPIVTAPALIVAVVGAHLKLRDTI</sequence>
<dbReference type="AlphaFoldDB" id="A0ABD2WBM9"/>
<keyword evidence="2" id="KW-1185">Reference proteome</keyword>
<proteinExistence type="predicted"/>
<evidence type="ECO:0000313" key="2">
    <source>
        <dbReference type="Proteomes" id="UP001627154"/>
    </source>
</evidence>
<dbReference type="EMBL" id="JBJJXI010000121">
    <property type="protein sequence ID" value="KAL3390090.1"/>
    <property type="molecule type" value="Genomic_DNA"/>
</dbReference>
<organism evidence="1 2">
    <name type="scientific">Trichogramma kaykai</name>
    <dbReference type="NCBI Taxonomy" id="54128"/>
    <lineage>
        <taxon>Eukaryota</taxon>
        <taxon>Metazoa</taxon>
        <taxon>Ecdysozoa</taxon>
        <taxon>Arthropoda</taxon>
        <taxon>Hexapoda</taxon>
        <taxon>Insecta</taxon>
        <taxon>Pterygota</taxon>
        <taxon>Neoptera</taxon>
        <taxon>Endopterygota</taxon>
        <taxon>Hymenoptera</taxon>
        <taxon>Apocrita</taxon>
        <taxon>Proctotrupomorpha</taxon>
        <taxon>Chalcidoidea</taxon>
        <taxon>Trichogrammatidae</taxon>
        <taxon>Trichogramma</taxon>
    </lineage>
</organism>